<evidence type="ECO:0000256" key="1">
    <source>
        <dbReference type="ARBA" id="ARBA00004496"/>
    </source>
</evidence>
<keyword evidence="11" id="KW-1185">Reference proteome</keyword>
<dbReference type="Pfam" id="PF07977">
    <property type="entry name" value="FabA"/>
    <property type="match status" value="1"/>
</dbReference>
<dbReference type="PANTHER" id="PTHR30272">
    <property type="entry name" value="3-HYDROXYACYL-[ACYL-CARRIER-PROTEIN] DEHYDRATASE"/>
    <property type="match status" value="1"/>
</dbReference>
<comment type="subcellular location">
    <subcellularLocation>
        <location evidence="1 9">Cytoplasm</location>
    </subcellularLocation>
</comment>
<dbReference type="HAMAP" id="MF_00406">
    <property type="entry name" value="FabZ"/>
    <property type="match status" value="1"/>
</dbReference>
<dbReference type="NCBIfam" id="TIGR01750">
    <property type="entry name" value="fabZ"/>
    <property type="match status" value="1"/>
</dbReference>
<dbReference type="STRING" id="1594731.WEOB_361"/>
<dbReference type="PATRIC" id="fig|1594731.3.peg.340"/>
<keyword evidence="6 9" id="KW-0443">Lipid metabolism</keyword>
<dbReference type="PANTHER" id="PTHR30272:SF1">
    <property type="entry name" value="3-HYDROXYACYL-[ACYL-CARRIER-PROTEIN] DEHYDRATASE"/>
    <property type="match status" value="1"/>
</dbReference>
<keyword evidence="3 9" id="KW-0963">Cytoplasm</keyword>
<evidence type="ECO:0000256" key="9">
    <source>
        <dbReference type="HAMAP-Rule" id="MF_00406"/>
    </source>
</evidence>
<dbReference type="NCBIfam" id="NF000582">
    <property type="entry name" value="PRK00006.1"/>
    <property type="match status" value="1"/>
</dbReference>
<protein>
    <recommendedName>
        <fullName evidence="9">3-hydroxyacyl-[acyl-carrier-protein] dehydratase FabZ</fullName>
        <ecNumber evidence="9">4.2.1.59</ecNumber>
    </recommendedName>
    <alternativeName>
        <fullName evidence="9">(3R)-hydroxymyristoyl-[acyl-carrier-protein] dehydratase</fullName>
        <shortName evidence="9">(3R)-hydroxymyristoyl-ACP dehydrase</shortName>
    </alternativeName>
    <alternativeName>
        <fullName evidence="9">Beta-hydroxyacyl-ACP dehydratase</fullName>
    </alternativeName>
</protein>
<evidence type="ECO:0000256" key="4">
    <source>
        <dbReference type="ARBA" id="ARBA00022516"/>
    </source>
</evidence>
<comment type="similarity">
    <text evidence="2 9">Belongs to the thioester dehydratase family. FabZ subfamily.</text>
</comment>
<dbReference type="CDD" id="cd01288">
    <property type="entry name" value="FabZ"/>
    <property type="match status" value="1"/>
</dbReference>
<gene>
    <name evidence="9 10" type="primary">fabZ</name>
    <name evidence="10" type="ORF">WEOB_361</name>
</gene>
<dbReference type="EMBL" id="LN774881">
    <property type="protein sequence ID" value="CEN32292.1"/>
    <property type="molecule type" value="Genomic_DNA"/>
</dbReference>
<dbReference type="EC" id="4.2.1.59" evidence="9"/>
<evidence type="ECO:0000256" key="8">
    <source>
        <dbReference type="ARBA" id="ARBA00025049"/>
    </source>
</evidence>
<dbReference type="GO" id="GO:0009245">
    <property type="term" value="P:lipid A biosynthetic process"/>
    <property type="evidence" value="ECO:0007669"/>
    <property type="project" value="UniProtKB-UniRule"/>
</dbReference>
<comment type="catalytic activity">
    <reaction evidence="9">
        <text>a (3R)-hydroxyacyl-[ACP] = a (2E)-enoyl-[ACP] + H2O</text>
        <dbReference type="Rhea" id="RHEA:13097"/>
        <dbReference type="Rhea" id="RHEA-COMP:9925"/>
        <dbReference type="Rhea" id="RHEA-COMP:9945"/>
        <dbReference type="ChEBI" id="CHEBI:15377"/>
        <dbReference type="ChEBI" id="CHEBI:78784"/>
        <dbReference type="ChEBI" id="CHEBI:78827"/>
        <dbReference type="EC" id="4.2.1.59"/>
    </reaction>
</comment>
<sequence>MTIKIHKLYAEEILKFLPHRFPFLLIDRVLNFTKGRYLCAIKNVTFNEPFFQGHFPKKPIFPGVLILEAMAQASGILALKSEIKLLPEEYYYLAAINEAQFKQTVQPGDQIIFEIKFVKKRKKITKFNGIAKVDGKITCQASLMCTKQIKK</sequence>
<evidence type="ECO:0000256" key="5">
    <source>
        <dbReference type="ARBA" id="ARBA00022556"/>
    </source>
</evidence>
<keyword evidence="4 9" id="KW-0444">Lipid biosynthesis</keyword>
<evidence type="ECO:0000256" key="2">
    <source>
        <dbReference type="ARBA" id="ARBA00009174"/>
    </source>
</evidence>
<dbReference type="FunFam" id="3.10.129.10:FF:000001">
    <property type="entry name" value="3-hydroxyacyl-[acyl-carrier-protein] dehydratase FabZ"/>
    <property type="match status" value="1"/>
</dbReference>
<accession>A0A0H5BX30</accession>
<proteinExistence type="inferred from homology"/>
<evidence type="ECO:0000313" key="10">
    <source>
        <dbReference type="EMBL" id="CEN32292.1"/>
    </source>
</evidence>
<keyword evidence="5 9" id="KW-0441">Lipid A biosynthesis</keyword>
<dbReference type="Proteomes" id="UP000242753">
    <property type="component" value="Chromosome I"/>
</dbReference>
<dbReference type="SUPFAM" id="SSF54637">
    <property type="entry name" value="Thioesterase/thiol ester dehydrase-isomerase"/>
    <property type="match status" value="1"/>
</dbReference>
<dbReference type="InterPro" id="IPR013114">
    <property type="entry name" value="FabA_FabZ"/>
</dbReference>
<dbReference type="GO" id="GO:0006633">
    <property type="term" value="P:fatty acid biosynthetic process"/>
    <property type="evidence" value="ECO:0007669"/>
    <property type="project" value="UniProtKB-UniRule"/>
</dbReference>
<keyword evidence="7 9" id="KW-0456">Lyase</keyword>
<comment type="function">
    <text evidence="8 9">Involved in unsaturated fatty acids biosynthesis. Catalyzes the dehydration of short chain beta-hydroxyacyl-ACPs and long chain saturated and unsaturated beta-hydroxyacyl-ACPs.</text>
</comment>
<dbReference type="GO" id="GO:0016020">
    <property type="term" value="C:membrane"/>
    <property type="evidence" value="ECO:0007669"/>
    <property type="project" value="GOC"/>
</dbReference>
<dbReference type="GO" id="GO:0019171">
    <property type="term" value="F:(3R)-hydroxyacyl-[acyl-carrier-protein] dehydratase activity"/>
    <property type="evidence" value="ECO:0007669"/>
    <property type="project" value="UniProtKB-EC"/>
</dbReference>
<dbReference type="KEGG" id="wca:WEOB_361"/>
<evidence type="ECO:0000256" key="6">
    <source>
        <dbReference type="ARBA" id="ARBA00023098"/>
    </source>
</evidence>
<dbReference type="RefSeq" id="WP_281263834.1">
    <property type="nucleotide sequence ID" value="NZ_LN774881.1"/>
</dbReference>
<dbReference type="Gene3D" id="3.10.129.10">
    <property type="entry name" value="Hotdog Thioesterase"/>
    <property type="match status" value="1"/>
</dbReference>
<dbReference type="InterPro" id="IPR029069">
    <property type="entry name" value="HotDog_dom_sf"/>
</dbReference>
<name>A0A0H5BX30_9ENTR</name>
<dbReference type="InterPro" id="IPR010084">
    <property type="entry name" value="FabZ"/>
</dbReference>
<reference evidence="11" key="1">
    <citation type="submission" date="2015-01" db="EMBL/GenBank/DDBJ databases">
        <authorList>
            <person name="Manzano-Marin A."/>
            <person name="Manzano-Marin A."/>
        </authorList>
    </citation>
    <scope>NUCLEOTIDE SEQUENCE [LARGE SCALE GENOMIC DNA]</scope>
    <source>
        <strain evidence="11">obscurior</strain>
    </source>
</reference>
<dbReference type="AlphaFoldDB" id="A0A0H5BX30"/>
<organism evidence="10 11">
    <name type="scientific">Candidatus Westeberhardia cardiocondylae</name>
    <dbReference type="NCBI Taxonomy" id="1594731"/>
    <lineage>
        <taxon>Bacteria</taxon>
        <taxon>Pseudomonadati</taxon>
        <taxon>Pseudomonadota</taxon>
        <taxon>Gammaproteobacteria</taxon>
        <taxon>Enterobacterales</taxon>
        <taxon>Enterobacteriaceae</taxon>
        <taxon>ant endosymbionts</taxon>
        <taxon>Candidatus Westeberhardia</taxon>
    </lineage>
</organism>
<dbReference type="GO" id="GO:0005737">
    <property type="term" value="C:cytoplasm"/>
    <property type="evidence" value="ECO:0007669"/>
    <property type="project" value="UniProtKB-SubCell"/>
</dbReference>
<evidence type="ECO:0000313" key="11">
    <source>
        <dbReference type="Proteomes" id="UP000242753"/>
    </source>
</evidence>
<evidence type="ECO:0000256" key="3">
    <source>
        <dbReference type="ARBA" id="ARBA00022490"/>
    </source>
</evidence>
<feature type="active site" evidence="9">
    <location>
        <position position="54"/>
    </location>
</feature>
<evidence type="ECO:0000256" key="7">
    <source>
        <dbReference type="ARBA" id="ARBA00023239"/>
    </source>
</evidence>